<keyword evidence="3" id="KW-1185">Reference proteome</keyword>
<dbReference type="SUPFAM" id="SSF53474">
    <property type="entry name" value="alpha/beta-Hydrolases"/>
    <property type="match status" value="1"/>
</dbReference>
<protein>
    <submittedName>
        <fullName evidence="2">Alpha/beta hydrolase</fullName>
    </submittedName>
</protein>
<proteinExistence type="predicted"/>
<dbReference type="PANTHER" id="PTHR47751:SF1">
    <property type="entry name" value="SUPERFAMILY HYDROLASE, PUTATIVE (AFU_ORTHOLOGUE AFUA_2G16580)-RELATED"/>
    <property type="match status" value="1"/>
</dbReference>
<dbReference type="EMBL" id="CP054021">
    <property type="protein sequence ID" value="QKK15098.1"/>
    <property type="molecule type" value="Genomic_DNA"/>
</dbReference>
<dbReference type="PANTHER" id="PTHR47751">
    <property type="entry name" value="SUPERFAMILY HYDROLASE, PUTATIVE (AFU_ORTHOLOGUE AFUA_2G16580)-RELATED"/>
    <property type="match status" value="1"/>
</dbReference>
<accession>A0ABX6P7S3</accession>
<keyword evidence="2" id="KW-0378">Hydrolase</keyword>
<dbReference type="InterPro" id="IPR002925">
    <property type="entry name" value="Dienelactn_hydro"/>
</dbReference>
<evidence type="ECO:0000259" key="1">
    <source>
        <dbReference type="Pfam" id="PF01738"/>
    </source>
</evidence>
<dbReference type="Pfam" id="PF01738">
    <property type="entry name" value="DLH"/>
    <property type="match status" value="1"/>
</dbReference>
<dbReference type="InterPro" id="IPR051411">
    <property type="entry name" value="Polyketide_trans_af380"/>
</dbReference>
<dbReference type="Gene3D" id="3.40.50.1820">
    <property type="entry name" value="alpha/beta hydrolase"/>
    <property type="match status" value="1"/>
</dbReference>
<dbReference type="InterPro" id="IPR029058">
    <property type="entry name" value="AB_hydrolase_fold"/>
</dbReference>
<reference evidence="2 3" key="1">
    <citation type="submission" date="2020-05" db="EMBL/GenBank/DDBJ databases">
        <title>Genome sequences of pea root nodulating Rhizobium spp.</title>
        <authorList>
            <person name="Rahi P."/>
        </authorList>
    </citation>
    <scope>NUCLEOTIDE SEQUENCE [LARGE SCALE GENOMIC DNA]</scope>
    <source>
        <strain evidence="3">JKLM 12A2</strain>
    </source>
</reference>
<sequence length="367" mass="40123">MDNEFIDEKRRQFLGTSALVLSGAAVAGSVLAGNAAASGQSAKVKGPAVVNYPNDKGVTIERVTYPARNMGTNIVANLFKPANFDSSRKYAAVVVTHPFGAVKEQSSGLYAQRLAEAGFIGLAYDASYQGESGGEPRLMEVPAQRVDDISCAIDFLVQHPQVDPVRIGSLGICIGGSYALNHAQHEHRVRAVAAVSTFDIGQGRREGLSNSISYEERVKRLKDAGEQRSREARGEPVRLVPVVANSPDDFTPATPVMYREGYEYYRTARGQHPNSVNRYIFSSLPQQMAFYPFEMIETISPRPLLVIAGSKAETKFWSDQVYEKAREPKELFVVDGATHVDLYDKPQFVGPAIAKLSDFFGQHLTSA</sequence>
<dbReference type="RefSeq" id="WP_138329428.1">
    <property type="nucleotide sequence ID" value="NZ_CP054021.1"/>
</dbReference>
<evidence type="ECO:0000313" key="2">
    <source>
        <dbReference type="EMBL" id="QKK15098.1"/>
    </source>
</evidence>
<name>A0ABX6P7S3_9HYPH</name>
<evidence type="ECO:0000313" key="3">
    <source>
        <dbReference type="Proteomes" id="UP000305673"/>
    </source>
</evidence>
<dbReference type="PROSITE" id="PS51318">
    <property type="entry name" value="TAT"/>
    <property type="match status" value="1"/>
</dbReference>
<dbReference type="GO" id="GO:0016787">
    <property type="term" value="F:hydrolase activity"/>
    <property type="evidence" value="ECO:0007669"/>
    <property type="project" value="UniProtKB-KW"/>
</dbReference>
<feature type="domain" description="Dienelactone hydrolase" evidence="1">
    <location>
        <begin position="84"/>
        <end position="194"/>
    </location>
</feature>
<dbReference type="Gene3D" id="1.10.10.800">
    <property type="match status" value="1"/>
</dbReference>
<organism evidence="2 3">
    <name type="scientific">Rhizobium indicum</name>
    <dbReference type="NCBI Taxonomy" id="2583231"/>
    <lineage>
        <taxon>Bacteria</taxon>
        <taxon>Pseudomonadati</taxon>
        <taxon>Pseudomonadota</taxon>
        <taxon>Alphaproteobacteria</taxon>
        <taxon>Hyphomicrobiales</taxon>
        <taxon>Rhizobiaceae</taxon>
        <taxon>Rhizobium/Agrobacterium group</taxon>
        <taxon>Rhizobium</taxon>
    </lineage>
</organism>
<gene>
    <name evidence="2" type="ORF">FFM53_001265</name>
</gene>
<dbReference type="Proteomes" id="UP000305673">
    <property type="component" value="Chromosome"/>
</dbReference>
<dbReference type="InterPro" id="IPR006311">
    <property type="entry name" value="TAT_signal"/>
</dbReference>